<evidence type="ECO:0000313" key="3">
    <source>
        <dbReference type="Proteomes" id="UP001429745"/>
    </source>
</evidence>
<dbReference type="InterPro" id="IPR036390">
    <property type="entry name" value="WH_DNA-bd_sf"/>
</dbReference>
<keyword evidence="3" id="KW-1185">Reference proteome</keyword>
<accession>A0ABX1K7R7</accession>
<dbReference type="PROSITE" id="PS50995">
    <property type="entry name" value="HTH_MARR_2"/>
    <property type="match status" value="1"/>
</dbReference>
<dbReference type="RefSeq" id="WP_168910957.1">
    <property type="nucleotide sequence ID" value="NZ_JABACI010000001.1"/>
</dbReference>
<comment type="caution">
    <text evidence="2">The sequence shown here is derived from an EMBL/GenBank/DDBJ whole genome shotgun (WGS) entry which is preliminary data.</text>
</comment>
<dbReference type="Gene3D" id="1.10.10.10">
    <property type="entry name" value="Winged helix-like DNA-binding domain superfamily/Winged helix DNA-binding domain"/>
    <property type="match status" value="1"/>
</dbReference>
<dbReference type="InterPro" id="IPR039422">
    <property type="entry name" value="MarR/SlyA-like"/>
</dbReference>
<dbReference type="Pfam" id="PF12802">
    <property type="entry name" value="MarR_2"/>
    <property type="match status" value="1"/>
</dbReference>
<gene>
    <name evidence="2" type="ORF">HF576_01160</name>
</gene>
<dbReference type="PANTHER" id="PTHR33164">
    <property type="entry name" value="TRANSCRIPTIONAL REGULATOR, MARR FAMILY"/>
    <property type="match status" value="1"/>
</dbReference>
<dbReference type="SMART" id="SM00347">
    <property type="entry name" value="HTH_MARR"/>
    <property type="match status" value="1"/>
</dbReference>
<organism evidence="2 3">
    <name type="scientific">Microbacterium salsuginis</name>
    <dbReference type="NCBI Taxonomy" id="2722803"/>
    <lineage>
        <taxon>Bacteria</taxon>
        <taxon>Bacillati</taxon>
        <taxon>Actinomycetota</taxon>
        <taxon>Actinomycetes</taxon>
        <taxon>Micrococcales</taxon>
        <taxon>Microbacteriaceae</taxon>
        <taxon>Microbacterium</taxon>
    </lineage>
</organism>
<dbReference type="InterPro" id="IPR036388">
    <property type="entry name" value="WH-like_DNA-bd_sf"/>
</dbReference>
<proteinExistence type="predicted"/>
<feature type="domain" description="HTH marR-type" evidence="1">
    <location>
        <begin position="15"/>
        <end position="151"/>
    </location>
</feature>
<dbReference type="SUPFAM" id="SSF46785">
    <property type="entry name" value="Winged helix' DNA-binding domain"/>
    <property type="match status" value="1"/>
</dbReference>
<dbReference type="InterPro" id="IPR000835">
    <property type="entry name" value="HTH_MarR-typ"/>
</dbReference>
<dbReference type="PRINTS" id="PR00598">
    <property type="entry name" value="HTHMARR"/>
</dbReference>
<name>A0ABX1K7R7_9MICO</name>
<dbReference type="PANTHER" id="PTHR33164:SF99">
    <property type="entry name" value="MARR FAMILY REGULATORY PROTEIN"/>
    <property type="match status" value="1"/>
</dbReference>
<evidence type="ECO:0000313" key="2">
    <source>
        <dbReference type="EMBL" id="NLP82450.1"/>
    </source>
</evidence>
<dbReference type="EMBL" id="JABACI010000001">
    <property type="protein sequence ID" value="NLP82450.1"/>
    <property type="molecule type" value="Genomic_DNA"/>
</dbReference>
<evidence type="ECO:0000259" key="1">
    <source>
        <dbReference type="PROSITE" id="PS50995"/>
    </source>
</evidence>
<dbReference type="Proteomes" id="UP001429745">
    <property type="component" value="Unassembled WGS sequence"/>
</dbReference>
<sequence length="156" mass="17342">MSTSRTGRRTPNRQELDIWRAFVETTEAVRTELGRRLQNDTGLSPGDYVVLLGLSEAPGHRLRSSDLASEIGWERSRLSHHLARMERRGLISREDCATDNRGAEIVLTDAGAAAFRGSITPHFHAIRELFVDALTPDQLVAVGEIARALQARLDRS</sequence>
<protein>
    <submittedName>
        <fullName evidence="2">MarR family transcriptional regulator</fullName>
    </submittedName>
</protein>
<reference evidence="2 3" key="1">
    <citation type="submission" date="2020-04" db="EMBL/GenBank/DDBJ databases">
        <title>CFH 90308 Microbacterium sp.</title>
        <authorList>
            <person name="Nie G."/>
            <person name="Ming H."/>
            <person name="Xia T."/>
        </authorList>
    </citation>
    <scope>NUCLEOTIDE SEQUENCE [LARGE SCALE GENOMIC DNA]</scope>
    <source>
        <strain evidence="2 3">CFH 90308</strain>
    </source>
</reference>